<reference evidence="1 2" key="1">
    <citation type="submission" date="2016-10" db="EMBL/GenBank/DDBJ databases">
        <authorList>
            <person name="de Groot N.N."/>
        </authorList>
    </citation>
    <scope>NUCLEOTIDE SEQUENCE [LARGE SCALE GENOMIC DNA]</scope>
    <source>
        <strain evidence="1 2">DSM 15283</strain>
    </source>
</reference>
<sequence>MSRGDFWSRRMAAVEAEQLAEERALAEEAVAERDLALAEKADEEILEELGLPDPDTLSEGDDFTAFLTERVPARLKNLALRRLWTTNPVLANVDGLVDYGEDFTDAGNVIENLQTAYQVGKGMTAHVEALMRGEEVVVVADAEELDEALEPEGEEVRALALASEDSASAAAVEMGVAADEIEDISGIAAMRAPRRMRFSFNETEASA</sequence>
<protein>
    <recommendedName>
        <fullName evidence="3">DUF3306 domain-containing protein</fullName>
    </recommendedName>
</protein>
<dbReference type="InterPro" id="IPR021735">
    <property type="entry name" value="DUF3306"/>
</dbReference>
<dbReference type="EMBL" id="FOTQ01000006">
    <property type="protein sequence ID" value="SFM35629.1"/>
    <property type="molecule type" value="Genomic_DNA"/>
</dbReference>
<dbReference type="RefSeq" id="WP_093094662.1">
    <property type="nucleotide sequence ID" value="NZ_FOTQ01000006.1"/>
</dbReference>
<evidence type="ECO:0008006" key="3">
    <source>
        <dbReference type="Google" id="ProtNLM"/>
    </source>
</evidence>
<gene>
    <name evidence="1" type="ORF">SAMN04488042_106208</name>
</gene>
<organism evidence="1 2">
    <name type="scientific">Shimia aestuarii</name>
    <dbReference type="NCBI Taxonomy" id="254406"/>
    <lineage>
        <taxon>Bacteria</taxon>
        <taxon>Pseudomonadati</taxon>
        <taxon>Pseudomonadota</taxon>
        <taxon>Alphaproteobacteria</taxon>
        <taxon>Rhodobacterales</taxon>
        <taxon>Roseobacteraceae</taxon>
    </lineage>
</organism>
<accession>A0A1I4Q6C9</accession>
<evidence type="ECO:0000313" key="1">
    <source>
        <dbReference type="EMBL" id="SFM35629.1"/>
    </source>
</evidence>
<dbReference type="AlphaFoldDB" id="A0A1I4Q6C9"/>
<name>A0A1I4Q6C9_9RHOB</name>
<dbReference type="PROSITE" id="PS50890">
    <property type="entry name" value="PUA"/>
    <property type="match status" value="1"/>
</dbReference>
<proteinExistence type="predicted"/>
<dbReference type="Proteomes" id="UP000199144">
    <property type="component" value="Unassembled WGS sequence"/>
</dbReference>
<dbReference type="STRING" id="254406.SAMN04488042_106208"/>
<dbReference type="OrthoDB" id="8100830at2"/>
<dbReference type="Pfam" id="PF11748">
    <property type="entry name" value="DUF3306"/>
    <property type="match status" value="1"/>
</dbReference>
<keyword evidence="2" id="KW-1185">Reference proteome</keyword>
<evidence type="ECO:0000313" key="2">
    <source>
        <dbReference type="Proteomes" id="UP000199144"/>
    </source>
</evidence>